<evidence type="ECO:0000313" key="5">
    <source>
        <dbReference type="Proteomes" id="UP001195941"/>
    </source>
</evidence>
<evidence type="ECO:0000313" key="4">
    <source>
        <dbReference type="EMBL" id="MBR9652950.1"/>
    </source>
</evidence>
<dbReference type="Gene3D" id="3.40.630.30">
    <property type="match status" value="1"/>
</dbReference>
<feature type="domain" description="N-acetyltransferase" evidence="3">
    <location>
        <begin position="1"/>
        <end position="169"/>
    </location>
</feature>
<accession>A0ABS5HVE0</accession>
<dbReference type="PROSITE" id="PS51186">
    <property type="entry name" value="GNAT"/>
    <property type="match status" value="1"/>
</dbReference>
<keyword evidence="2" id="KW-0012">Acyltransferase</keyword>
<dbReference type="CDD" id="cd04301">
    <property type="entry name" value="NAT_SF"/>
    <property type="match status" value="1"/>
</dbReference>
<keyword evidence="5" id="KW-1185">Reference proteome</keyword>
<evidence type="ECO:0000259" key="3">
    <source>
        <dbReference type="PROSITE" id="PS51186"/>
    </source>
</evidence>
<organism evidence="4 5">
    <name type="scientific">Thalassovita aquimarina</name>
    <dbReference type="NCBI Taxonomy" id="2785917"/>
    <lineage>
        <taxon>Bacteria</taxon>
        <taxon>Pseudomonadati</taxon>
        <taxon>Pseudomonadota</taxon>
        <taxon>Alphaproteobacteria</taxon>
        <taxon>Rhodobacterales</taxon>
        <taxon>Roseobacteraceae</taxon>
        <taxon>Thalassovita</taxon>
    </lineage>
</organism>
<evidence type="ECO:0000256" key="2">
    <source>
        <dbReference type="ARBA" id="ARBA00023315"/>
    </source>
</evidence>
<proteinExistence type="predicted"/>
<keyword evidence="1" id="KW-0808">Transferase</keyword>
<gene>
    <name evidence="4" type="ORF">IT775_17670</name>
</gene>
<evidence type="ECO:0000256" key="1">
    <source>
        <dbReference type="ARBA" id="ARBA00022679"/>
    </source>
</evidence>
<comment type="caution">
    <text evidence="4">The sequence shown here is derived from an EMBL/GenBank/DDBJ whole genome shotgun (WGS) entry which is preliminary data.</text>
</comment>
<dbReference type="SUPFAM" id="SSF55729">
    <property type="entry name" value="Acyl-CoA N-acyltransferases (Nat)"/>
    <property type="match status" value="1"/>
</dbReference>
<name>A0ABS5HVE0_9RHOB</name>
<dbReference type="Proteomes" id="UP001195941">
    <property type="component" value="Unassembled WGS sequence"/>
</dbReference>
<dbReference type="Pfam" id="PF00583">
    <property type="entry name" value="Acetyltransf_1"/>
    <property type="match status" value="1"/>
</dbReference>
<dbReference type="PANTHER" id="PTHR43877">
    <property type="entry name" value="AMINOALKYLPHOSPHONATE N-ACETYLTRANSFERASE-RELATED-RELATED"/>
    <property type="match status" value="1"/>
</dbReference>
<dbReference type="InterPro" id="IPR016181">
    <property type="entry name" value="Acyl_CoA_acyltransferase"/>
</dbReference>
<dbReference type="RefSeq" id="WP_212702575.1">
    <property type="nucleotide sequence ID" value="NZ_JADMKU010000021.1"/>
</dbReference>
<dbReference type="InterPro" id="IPR050832">
    <property type="entry name" value="Bact_Acetyltransf"/>
</dbReference>
<reference evidence="4 5" key="1">
    <citation type="journal article" date="2021" name="Arch. Microbiol.">
        <title>Thalassobius aquimarinus sp. nov., isolated from the Sea of Japan seashore.</title>
        <authorList>
            <person name="Kurilenko V.V."/>
            <person name="Romanenko L.A."/>
            <person name="Chernysheva N.Y."/>
            <person name="Velansky P.V."/>
            <person name="Tekutyeva L.A."/>
            <person name="Isaeva M.P."/>
            <person name="Mikhailov V.V."/>
        </authorList>
    </citation>
    <scope>NUCLEOTIDE SEQUENCE [LARGE SCALE GENOMIC DNA]</scope>
    <source>
        <strain evidence="4 5">KMM 8518</strain>
    </source>
</reference>
<protein>
    <submittedName>
        <fullName evidence="4">GNAT family N-acetyltransferase</fullName>
    </submittedName>
</protein>
<dbReference type="EMBL" id="JADMKU010000021">
    <property type="protein sequence ID" value="MBR9652950.1"/>
    <property type="molecule type" value="Genomic_DNA"/>
</dbReference>
<sequence>MKLRTASTSDASSIAALSIEVWLGTYLRRGVSGFFADYALAEFTTAKIEALLSDPEEFVVVSENEEGIDGFIRVSTSSPGPVDGCSETEISTLYVQPRHHGKGLGKSLLAAGLHHCRHNGAQSVWLATNSENTPAIDFYRSQGFTRMGHTHFRIQDRAYLNEVLSCRLTS</sequence>
<dbReference type="InterPro" id="IPR000182">
    <property type="entry name" value="GNAT_dom"/>
</dbReference>